<reference evidence="2 3" key="1">
    <citation type="submission" date="2017-05" db="EMBL/GenBank/DDBJ databases">
        <authorList>
            <person name="Varghese N."/>
            <person name="Submissions S."/>
        </authorList>
    </citation>
    <scope>NUCLEOTIDE SEQUENCE [LARGE SCALE GENOMIC DNA]</scope>
    <source>
        <strain evidence="2 3">DSM 15949</strain>
    </source>
</reference>
<sequence>MKDFPPGSTAARHPIRAPERTARTGPQGSPAQKTNAAHVHASKAGQKPNRIDSQRGKARHAALYVGKQLQGRSAWQAVRATLAVAMPPRGKKPPFRSVLEIF</sequence>
<evidence type="ECO:0000313" key="2">
    <source>
        <dbReference type="EMBL" id="SMP20590.1"/>
    </source>
</evidence>
<keyword evidence="3" id="KW-1185">Reference proteome</keyword>
<organism evidence="2 3">
    <name type="scientific">Roseibium denhamense</name>
    <dbReference type="NCBI Taxonomy" id="76305"/>
    <lineage>
        <taxon>Bacteria</taxon>
        <taxon>Pseudomonadati</taxon>
        <taxon>Pseudomonadota</taxon>
        <taxon>Alphaproteobacteria</taxon>
        <taxon>Hyphomicrobiales</taxon>
        <taxon>Stappiaceae</taxon>
        <taxon>Roseibium</taxon>
    </lineage>
</organism>
<proteinExistence type="predicted"/>
<feature type="compositionally biased region" description="Polar residues" evidence="1">
    <location>
        <begin position="24"/>
        <end position="35"/>
    </location>
</feature>
<name>A0ABY1NXI6_9HYPH</name>
<evidence type="ECO:0000256" key="1">
    <source>
        <dbReference type="SAM" id="MobiDB-lite"/>
    </source>
</evidence>
<dbReference type="Proteomes" id="UP001157914">
    <property type="component" value="Unassembled WGS sequence"/>
</dbReference>
<evidence type="ECO:0000313" key="3">
    <source>
        <dbReference type="Proteomes" id="UP001157914"/>
    </source>
</evidence>
<dbReference type="EMBL" id="FXTT01000002">
    <property type="protein sequence ID" value="SMP20590.1"/>
    <property type="molecule type" value="Genomic_DNA"/>
</dbReference>
<accession>A0ABY1NXI6</accession>
<gene>
    <name evidence="2" type="ORF">SAMN06265374_2115</name>
</gene>
<feature type="region of interest" description="Disordered" evidence="1">
    <location>
        <begin position="1"/>
        <end position="59"/>
    </location>
</feature>
<comment type="caution">
    <text evidence="2">The sequence shown here is derived from an EMBL/GenBank/DDBJ whole genome shotgun (WGS) entry which is preliminary data.</text>
</comment>
<protein>
    <submittedName>
        <fullName evidence="2">Uncharacterized protein</fullName>
    </submittedName>
</protein>